<sequence>MAEIKDGFRLDHHKAPNYISEYVDQFVSVGFGSGTEEKICVTFGRDIININHETLKEVSPGAFASTVSHDDYALNRIDYATFSMSFTAATRLRDMLNEVLTNHNQSAPKAG</sequence>
<proteinExistence type="predicted"/>
<evidence type="ECO:0000313" key="2">
    <source>
        <dbReference type="Proteomes" id="UP000026739"/>
    </source>
</evidence>
<evidence type="ECO:0000313" key="1">
    <source>
        <dbReference type="EMBL" id="KDD65507.1"/>
    </source>
</evidence>
<protein>
    <submittedName>
        <fullName evidence="1">Uncharacterized protein</fullName>
    </submittedName>
</protein>
<organism evidence="1 2">
    <name type="scientific">Pseudomonas mandelii PD30</name>
    <dbReference type="NCBI Taxonomy" id="1419583"/>
    <lineage>
        <taxon>Bacteria</taxon>
        <taxon>Pseudomonadati</taxon>
        <taxon>Pseudomonadota</taxon>
        <taxon>Gammaproteobacteria</taxon>
        <taxon>Pseudomonadales</taxon>
        <taxon>Pseudomonadaceae</taxon>
        <taxon>Pseudomonas</taxon>
    </lineage>
</organism>
<gene>
    <name evidence="1" type="ORF">V466_29170</name>
</gene>
<dbReference type="AlphaFoldDB" id="A0A059KTW7"/>
<dbReference type="EMBL" id="AZQQ01000109">
    <property type="protein sequence ID" value="KDD65507.1"/>
    <property type="molecule type" value="Genomic_DNA"/>
</dbReference>
<comment type="caution">
    <text evidence="1">The sequence shown here is derived from an EMBL/GenBank/DDBJ whole genome shotgun (WGS) entry which is preliminary data.</text>
</comment>
<reference evidence="1 2" key="1">
    <citation type="submission" date="2013-12" db="EMBL/GenBank/DDBJ databases">
        <authorList>
            <person name="Formusa P.A."/>
            <person name="Habash M."/>
            <person name="Lee H."/>
            <person name="Trevors J.T."/>
        </authorList>
    </citation>
    <scope>NUCLEOTIDE SEQUENCE [LARGE SCALE GENOMIC DNA]</scope>
    <source>
        <strain evidence="1 2">PD30</strain>
    </source>
</reference>
<name>A0A059KTW7_9PSED</name>
<dbReference type="RefSeq" id="WP_033061782.1">
    <property type="nucleotide sequence ID" value="NZ_AZQQ01000109.1"/>
</dbReference>
<dbReference type="Proteomes" id="UP000026739">
    <property type="component" value="Unassembled WGS sequence"/>
</dbReference>
<accession>A0A059KTW7</accession>